<evidence type="ECO:0000259" key="6">
    <source>
        <dbReference type="Pfam" id="PF04586"/>
    </source>
</evidence>
<dbReference type="Proteomes" id="UP000279372">
    <property type="component" value="Unassembled WGS sequence"/>
</dbReference>
<evidence type="ECO:0000256" key="3">
    <source>
        <dbReference type="ARBA" id="ARBA00022670"/>
    </source>
</evidence>
<evidence type="ECO:0000256" key="5">
    <source>
        <dbReference type="SAM" id="MobiDB-lite"/>
    </source>
</evidence>
<feature type="region of interest" description="Disordered" evidence="5">
    <location>
        <begin position="192"/>
        <end position="214"/>
    </location>
</feature>
<feature type="region of interest" description="Disordered" evidence="5">
    <location>
        <begin position="263"/>
        <end position="282"/>
    </location>
</feature>
<evidence type="ECO:0008006" key="10">
    <source>
        <dbReference type="Google" id="ProtNLM"/>
    </source>
</evidence>
<name>A0A3M3YCG1_9PSED</name>
<feature type="domain" description="Phage capsid-like C-terminal" evidence="7">
    <location>
        <begin position="363"/>
        <end position="625"/>
    </location>
</feature>
<protein>
    <recommendedName>
        <fullName evidence="10">Phage major capsid protein</fullName>
    </recommendedName>
</protein>
<dbReference type="AlphaFoldDB" id="A0A3M3YCG1"/>
<dbReference type="EMBL" id="RBQB01000355">
    <property type="protein sequence ID" value="RMO79799.1"/>
    <property type="molecule type" value="Genomic_DNA"/>
</dbReference>
<dbReference type="RefSeq" id="WP_122224157.1">
    <property type="nucleotide sequence ID" value="NZ_RBQB01000355.1"/>
</dbReference>
<evidence type="ECO:0000256" key="4">
    <source>
        <dbReference type="ARBA" id="ARBA00022801"/>
    </source>
</evidence>
<proteinExistence type="predicted"/>
<gene>
    <name evidence="8" type="ORF">ALQ33_200051</name>
</gene>
<sequence length="629" mass="67802">MPTSQNPSTTSSAAPLAVLRTIEGKVLSRSLAVDLSTIDKEARTVEVAVSSEYPVRRWFGFEVLDHSAEAVDLARMRAGAPLLMEHRGSQQIGVVEEAWLDADRKVRARVRFSRDPAVEPLWQDVVDGVRRNISCGYLIHDMVLDRSVDGVDHYRVIAWETYEVSLVSVPADPTVGVGRSSEITNTINIRGIAMPPENIPNTDGNRAQSPAANTADPVLLERTRVEDLLALGERFNQRELAQSAITSGQSLDGFRSVLLERQAPSKPAGGVPAEPKKGDRDLPGFLEHDVSARGLGVSDKEADRYSLMRALNAAATGDWSKAGLERAINIAAATTMKKDARGFYVPHDILMRGLSKGEAGKGGELVTTDLLLDQFADVMRNKTVMAQLGMKILTGLDGDIDLPKKTSGSSFVWLGEAEDAQDSSFDFTTLNMTPKTIAGAIPVTRKLRKQASRSIESLIITDLLDGMGVAIDYAMLAGPGGKAPLGLLNDVGVPGLVYPAAGITFGRLVDMLTKIGTYNADRGALAYLTGIIERGAAMQKLKFEGVGGCIWEDDKVNGHKAEATNQVPSDTWIFGDFAQVICGMWGVLDLKVDAAKLAASDGLVLRAFQDVDVVNRRKESFCIAKKASQ</sequence>
<dbReference type="GO" id="GO:0008233">
    <property type="term" value="F:peptidase activity"/>
    <property type="evidence" value="ECO:0007669"/>
    <property type="project" value="UniProtKB-KW"/>
</dbReference>
<dbReference type="GO" id="GO:0006508">
    <property type="term" value="P:proteolysis"/>
    <property type="evidence" value="ECO:0007669"/>
    <property type="project" value="UniProtKB-KW"/>
</dbReference>
<keyword evidence="3" id="KW-0645">Protease</keyword>
<dbReference type="Pfam" id="PF05065">
    <property type="entry name" value="Phage_capsid"/>
    <property type="match status" value="1"/>
</dbReference>
<dbReference type="NCBIfam" id="TIGR01554">
    <property type="entry name" value="major_cap_HK97"/>
    <property type="match status" value="1"/>
</dbReference>
<evidence type="ECO:0000313" key="8">
    <source>
        <dbReference type="EMBL" id="RMO79799.1"/>
    </source>
</evidence>
<organism evidence="8 9">
    <name type="scientific">Pseudomonas syringae pv. philadelphi</name>
    <dbReference type="NCBI Taxonomy" id="251706"/>
    <lineage>
        <taxon>Bacteria</taxon>
        <taxon>Pseudomonadati</taxon>
        <taxon>Pseudomonadota</taxon>
        <taxon>Gammaproteobacteria</taxon>
        <taxon>Pseudomonadales</taxon>
        <taxon>Pseudomonadaceae</taxon>
        <taxon>Pseudomonas</taxon>
    </lineage>
</organism>
<keyword evidence="4" id="KW-0378">Hydrolase</keyword>
<dbReference type="Pfam" id="PF04586">
    <property type="entry name" value="Peptidase_S78"/>
    <property type="match status" value="1"/>
</dbReference>
<feature type="compositionally biased region" description="Polar residues" evidence="5">
    <location>
        <begin position="199"/>
        <end position="212"/>
    </location>
</feature>
<feature type="domain" description="Prohead serine protease" evidence="6">
    <location>
        <begin position="80"/>
        <end position="178"/>
    </location>
</feature>
<dbReference type="Gene3D" id="3.30.2400.10">
    <property type="entry name" value="Major capsid protein gp5"/>
    <property type="match status" value="1"/>
</dbReference>
<reference evidence="8 9" key="1">
    <citation type="submission" date="2018-08" db="EMBL/GenBank/DDBJ databases">
        <title>Recombination of ecologically and evolutionarily significant loci maintains genetic cohesion in the Pseudomonas syringae species complex.</title>
        <authorList>
            <person name="Dillon M."/>
            <person name="Thakur S."/>
            <person name="Almeida R.N.D."/>
            <person name="Weir B.S."/>
            <person name="Guttman D.S."/>
        </authorList>
    </citation>
    <scope>NUCLEOTIDE SEQUENCE [LARGE SCALE GENOMIC DNA]</scope>
    <source>
        <strain evidence="8 9">ICMP 8902</strain>
    </source>
</reference>
<dbReference type="InterPro" id="IPR054612">
    <property type="entry name" value="Phage_capsid-like_C"/>
</dbReference>
<evidence type="ECO:0000256" key="2">
    <source>
        <dbReference type="ARBA" id="ARBA00022612"/>
    </source>
</evidence>
<dbReference type="InterPro" id="IPR054613">
    <property type="entry name" value="Peptidase_S78_dom"/>
</dbReference>
<dbReference type="InterPro" id="IPR024455">
    <property type="entry name" value="Phage_capsid"/>
</dbReference>
<comment type="subcellular location">
    <subcellularLocation>
        <location evidence="1">Virion</location>
    </subcellularLocation>
</comment>
<keyword evidence="2" id="KW-1188">Viral release from host cell</keyword>
<evidence type="ECO:0000259" key="7">
    <source>
        <dbReference type="Pfam" id="PF05065"/>
    </source>
</evidence>
<comment type="caution">
    <text evidence="8">The sequence shown here is derived from an EMBL/GenBank/DDBJ whole genome shotgun (WGS) entry which is preliminary data.</text>
</comment>
<evidence type="ECO:0000313" key="9">
    <source>
        <dbReference type="Proteomes" id="UP000279372"/>
    </source>
</evidence>
<dbReference type="SUPFAM" id="SSF56563">
    <property type="entry name" value="Major capsid protein gp5"/>
    <property type="match status" value="1"/>
</dbReference>
<evidence type="ECO:0000256" key="1">
    <source>
        <dbReference type="ARBA" id="ARBA00004328"/>
    </source>
</evidence>
<accession>A0A3M3YCG1</accession>